<dbReference type="AlphaFoldDB" id="A0A383VNN7"/>
<dbReference type="EMBL" id="FNXT01000701">
    <property type="protein sequence ID" value="SZX66439.1"/>
    <property type="molecule type" value="Genomic_DNA"/>
</dbReference>
<feature type="compositionally biased region" description="Low complexity" evidence="2">
    <location>
        <begin position="790"/>
        <end position="821"/>
    </location>
</feature>
<dbReference type="PROSITE" id="PS50222">
    <property type="entry name" value="EF_HAND_2"/>
    <property type="match status" value="1"/>
</dbReference>
<feature type="region of interest" description="Disordered" evidence="2">
    <location>
        <begin position="869"/>
        <end position="889"/>
    </location>
</feature>
<evidence type="ECO:0000256" key="1">
    <source>
        <dbReference type="ARBA" id="ARBA00022837"/>
    </source>
</evidence>
<feature type="compositionally biased region" description="Basic and acidic residues" evidence="2">
    <location>
        <begin position="266"/>
        <end position="281"/>
    </location>
</feature>
<feature type="region of interest" description="Disordered" evidence="2">
    <location>
        <begin position="571"/>
        <end position="637"/>
    </location>
</feature>
<gene>
    <name evidence="4" type="ORF">BQ4739_LOCUS6853</name>
</gene>
<organism evidence="4 5">
    <name type="scientific">Tetradesmus obliquus</name>
    <name type="common">Green alga</name>
    <name type="synonym">Acutodesmus obliquus</name>
    <dbReference type="NCBI Taxonomy" id="3088"/>
    <lineage>
        <taxon>Eukaryota</taxon>
        <taxon>Viridiplantae</taxon>
        <taxon>Chlorophyta</taxon>
        <taxon>core chlorophytes</taxon>
        <taxon>Chlorophyceae</taxon>
        <taxon>CS clade</taxon>
        <taxon>Sphaeropleales</taxon>
        <taxon>Scenedesmaceae</taxon>
        <taxon>Tetradesmus</taxon>
    </lineage>
</organism>
<feature type="compositionally biased region" description="Low complexity" evidence="2">
    <location>
        <begin position="873"/>
        <end position="883"/>
    </location>
</feature>
<feature type="compositionally biased region" description="Polar residues" evidence="2">
    <location>
        <begin position="822"/>
        <end position="838"/>
    </location>
</feature>
<evidence type="ECO:0000313" key="5">
    <source>
        <dbReference type="Proteomes" id="UP000256970"/>
    </source>
</evidence>
<evidence type="ECO:0000256" key="2">
    <source>
        <dbReference type="SAM" id="MobiDB-lite"/>
    </source>
</evidence>
<name>A0A383VNN7_TETOB</name>
<dbReference type="InterPro" id="IPR018247">
    <property type="entry name" value="EF_Hand_1_Ca_BS"/>
</dbReference>
<dbReference type="InterPro" id="IPR011992">
    <property type="entry name" value="EF-hand-dom_pair"/>
</dbReference>
<feature type="compositionally biased region" description="Polar residues" evidence="2">
    <location>
        <begin position="579"/>
        <end position="594"/>
    </location>
</feature>
<evidence type="ECO:0000313" key="4">
    <source>
        <dbReference type="EMBL" id="SZX66439.1"/>
    </source>
</evidence>
<keyword evidence="1" id="KW-0106">Calcium</keyword>
<dbReference type="PANTHER" id="PTHR38130:SF1">
    <property type="entry name" value="EF-HAND DOMAIN-CONTAINING PROTEIN"/>
    <property type="match status" value="1"/>
</dbReference>
<dbReference type="PANTHER" id="PTHR38130">
    <property type="entry name" value="EF-HAND DOMAIN-CONTAINING PROTEIN"/>
    <property type="match status" value="1"/>
</dbReference>
<feature type="region of interest" description="Disordered" evidence="2">
    <location>
        <begin position="688"/>
        <end position="729"/>
    </location>
</feature>
<reference evidence="4 5" key="1">
    <citation type="submission" date="2016-10" db="EMBL/GenBank/DDBJ databases">
        <authorList>
            <person name="Cai Z."/>
        </authorList>
    </citation>
    <scope>NUCLEOTIDE SEQUENCE [LARGE SCALE GENOMIC DNA]</scope>
</reference>
<feature type="compositionally biased region" description="Low complexity" evidence="2">
    <location>
        <begin position="604"/>
        <end position="629"/>
    </location>
</feature>
<feature type="compositionally biased region" description="Low complexity" evidence="2">
    <location>
        <begin position="688"/>
        <end position="700"/>
    </location>
</feature>
<accession>A0A383VNN7</accession>
<feature type="region of interest" description="Disordered" evidence="2">
    <location>
        <begin position="79"/>
        <end position="148"/>
    </location>
</feature>
<sequence>MQAKNLRTESQIVFDDDEGTIQYKSLYLDTLGAQAVRRSFADRAAHDASISSLPVEGYAHGMGTADISGASPAVHSLTRAAGARQHAGKHLQDSSDAQPAAAAAAAGAGAGAANGSSDNEADAGMRPRVRHPQTVNRPDLTHSTLDIDGAQPHCRNIFRHPRQTDPLNPCYKLSDSPTLPLPTGPAPADKCLGDPLDVTDIPGAVRRQQPPSCRLGQLDVSDIDGANAAWRPHHRQQLAVQPRNAGLAVGDINGYMARFRPAPRASADKGHPDGPKLEPRVKPRHCTGLMDNSLRTDDIEGARAVPADMHVRQPHNLTTSVADIEGAAPADRDKVHLFERKRAASVLADHAAAQAVLSGLQLRPEELAALWGNCSKRDKDGSGYLTAKELEGAMQAAQLQLSAGDAQWLLAALQDNAGLLNYKKLTKQLKGRVSRPGTAQHVPSNTACQQQVPQQQEQAATHKNSLPLQDATRAVAVEHDSTAEASSSAGLHVAEGTAGAELGAGTLCPAGDAASALQQCQQHVRPKTAPPRACSATTGTHVAVAGSSSSDGYKVISHWFGGSSRDKSAAEGVAKWRPGQTSSLLHSIGPSKSSAAEAHDVGPATSSRPSSRSQAQPTTAQQQQQQQQQRLHGNAAAPAADVVPGWMVGADALHGTFQVVQPFGDDANSLAAATGAAAAMAAGRGSAAAWRPGSSSSAGRHSPVGERPASNVRRRPASAGPCCVRRSSSSSDGAAVVAPAAMQAVGCRWGVGGAASVLGVAGGSGSCISGQWLCTGAGVGHQHQQEHAWRQQQQPRPRSAAAAVRQRPASALGHAVSSSSSGCLNGQSGRGVHQQTGRPGTAAAAAASAASAAGSAGVLRGGGRCVERPGSCPPCSVSSSSSVGLAEKRRLAESMRQDLKAVRLLQ</sequence>
<feature type="compositionally biased region" description="Low complexity" evidence="2">
    <location>
        <begin position="100"/>
        <end position="113"/>
    </location>
</feature>
<feature type="region of interest" description="Disordered" evidence="2">
    <location>
        <begin position="784"/>
        <end position="843"/>
    </location>
</feature>
<dbReference type="SUPFAM" id="SSF47473">
    <property type="entry name" value="EF-hand"/>
    <property type="match status" value="1"/>
</dbReference>
<keyword evidence="5" id="KW-1185">Reference proteome</keyword>
<dbReference type="PROSITE" id="PS00018">
    <property type="entry name" value="EF_HAND_1"/>
    <property type="match status" value="1"/>
</dbReference>
<dbReference type="Gene3D" id="1.10.238.10">
    <property type="entry name" value="EF-hand"/>
    <property type="match status" value="1"/>
</dbReference>
<proteinExistence type="predicted"/>
<dbReference type="Proteomes" id="UP000256970">
    <property type="component" value="Unassembled WGS sequence"/>
</dbReference>
<evidence type="ECO:0000259" key="3">
    <source>
        <dbReference type="PROSITE" id="PS50222"/>
    </source>
</evidence>
<feature type="compositionally biased region" description="Polar residues" evidence="2">
    <location>
        <begin position="133"/>
        <end position="144"/>
    </location>
</feature>
<feature type="region of interest" description="Disordered" evidence="2">
    <location>
        <begin position="263"/>
        <end position="292"/>
    </location>
</feature>
<dbReference type="GO" id="GO:0005509">
    <property type="term" value="F:calcium ion binding"/>
    <property type="evidence" value="ECO:0007669"/>
    <property type="project" value="InterPro"/>
</dbReference>
<feature type="domain" description="EF-hand" evidence="3">
    <location>
        <begin position="378"/>
        <end position="400"/>
    </location>
</feature>
<dbReference type="InterPro" id="IPR002048">
    <property type="entry name" value="EF_hand_dom"/>
</dbReference>
<protein>
    <recommendedName>
        <fullName evidence="3">EF-hand domain-containing protein</fullName>
    </recommendedName>
</protein>